<evidence type="ECO:0000313" key="8">
    <source>
        <dbReference type="Proteomes" id="UP000265520"/>
    </source>
</evidence>
<keyword evidence="7" id="KW-0675">Receptor</keyword>
<keyword evidence="1" id="KW-0723">Serine/threonine-protein kinase</keyword>
<proteinExistence type="predicted"/>
<keyword evidence="3" id="KW-0547">Nucleotide-binding</keyword>
<evidence type="ECO:0000256" key="5">
    <source>
        <dbReference type="ARBA" id="ARBA00022840"/>
    </source>
</evidence>
<keyword evidence="5" id="KW-0067">ATP-binding</keyword>
<evidence type="ECO:0000313" key="7">
    <source>
        <dbReference type="EMBL" id="MCI00989.1"/>
    </source>
</evidence>
<protein>
    <submittedName>
        <fullName evidence="7">G-type lectin S-receptor-like serine/threonine-protein kinase CES101-like</fullName>
    </submittedName>
</protein>
<dbReference type="Gene3D" id="3.30.200.20">
    <property type="entry name" value="Phosphorylase Kinase, domain 1"/>
    <property type="match status" value="1"/>
</dbReference>
<dbReference type="PANTHER" id="PTHR27002">
    <property type="entry name" value="RECEPTOR-LIKE SERINE/THREONINE-PROTEIN KINASE SD1-8"/>
    <property type="match status" value="1"/>
</dbReference>
<name>A0A392NPE8_9FABA</name>
<evidence type="ECO:0000256" key="1">
    <source>
        <dbReference type="ARBA" id="ARBA00022527"/>
    </source>
</evidence>
<dbReference type="EMBL" id="LXQA010044900">
    <property type="protein sequence ID" value="MCI00989.1"/>
    <property type="molecule type" value="Genomic_DNA"/>
</dbReference>
<dbReference type="GO" id="GO:0005524">
    <property type="term" value="F:ATP binding"/>
    <property type="evidence" value="ECO:0007669"/>
    <property type="project" value="UniProtKB-KW"/>
</dbReference>
<keyword evidence="2" id="KW-0808">Transferase</keyword>
<keyword evidence="8" id="KW-1185">Reference proteome</keyword>
<evidence type="ECO:0000256" key="6">
    <source>
        <dbReference type="SAM" id="SignalP"/>
    </source>
</evidence>
<dbReference type="InterPro" id="IPR011009">
    <property type="entry name" value="Kinase-like_dom_sf"/>
</dbReference>
<dbReference type="SUPFAM" id="SSF56112">
    <property type="entry name" value="Protein kinase-like (PK-like)"/>
    <property type="match status" value="1"/>
</dbReference>
<accession>A0A392NPE8</accession>
<comment type="caution">
    <text evidence="7">The sequence shown here is derived from an EMBL/GenBank/DDBJ whole genome shotgun (WGS) entry which is preliminary data.</text>
</comment>
<dbReference type="PANTHER" id="PTHR27002:SF1075">
    <property type="entry name" value="RECEPTOR-LIKE SERINE_THREONINE-PROTEIN KINASE"/>
    <property type="match status" value="1"/>
</dbReference>
<evidence type="ECO:0000256" key="4">
    <source>
        <dbReference type="ARBA" id="ARBA00022777"/>
    </source>
</evidence>
<feature type="chain" id="PRO_5017302402" evidence="6">
    <location>
        <begin position="22"/>
        <end position="88"/>
    </location>
</feature>
<keyword evidence="6" id="KW-0732">Signal</keyword>
<dbReference type="Proteomes" id="UP000265520">
    <property type="component" value="Unassembled WGS sequence"/>
</dbReference>
<dbReference type="GO" id="GO:0005886">
    <property type="term" value="C:plasma membrane"/>
    <property type="evidence" value="ECO:0007669"/>
    <property type="project" value="TreeGrafter"/>
</dbReference>
<reference evidence="7 8" key="1">
    <citation type="journal article" date="2018" name="Front. Plant Sci.">
        <title>Red Clover (Trifolium pratense) and Zigzag Clover (T. medium) - A Picture of Genomic Similarities and Differences.</title>
        <authorList>
            <person name="Dluhosova J."/>
            <person name="Istvanek J."/>
            <person name="Nedelnik J."/>
            <person name="Repkova J."/>
        </authorList>
    </citation>
    <scope>NUCLEOTIDE SEQUENCE [LARGE SCALE GENOMIC DNA]</scope>
    <source>
        <strain evidence="8">cv. 10/8</strain>
        <tissue evidence="7">Leaf</tissue>
    </source>
</reference>
<organism evidence="7 8">
    <name type="scientific">Trifolium medium</name>
    <dbReference type="NCBI Taxonomy" id="97028"/>
    <lineage>
        <taxon>Eukaryota</taxon>
        <taxon>Viridiplantae</taxon>
        <taxon>Streptophyta</taxon>
        <taxon>Embryophyta</taxon>
        <taxon>Tracheophyta</taxon>
        <taxon>Spermatophyta</taxon>
        <taxon>Magnoliopsida</taxon>
        <taxon>eudicotyledons</taxon>
        <taxon>Gunneridae</taxon>
        <taxon>Pentapetalae</taxon>
        <taxon>rosids</taxon>
        <taxon>fabids</taxon>
        <taxon>Fabales</taxon>
        <taxon>Fabaceae</taxon>
        <taxon>Papilionoideae</taxon>
        <taxon>50 kb inversion clade</taxon>
        <taxon>NPAAA clade</taxon>
        <taxon>Hologalegina</taxon>
        <taxon>IRL clade</taxon>
        <taxon>Trifolieae</taxon>
        <taxon>Trifolium</taxon>
    </lineage>
</organism>
<dbReference type="GO" id="GO:0004674">
    <property type="term" value="F:protein serine/threonine kinase activity"/>
    <property type="evidence" value="ECO:0007669"/>
    <property type="project" value="UniProtKB-KW"/>
</dbReference>
<keyword evidence="4 7" id="KW-0418">Kinase</keyword>
<evidence type="ECO:0000256" key="3">
    <source>
        <dbReference type="ARBA" id="ARBA00022741"/>
    </source>
</evidence>
<dbReference type="GO" id="GO:0030246">
    <property type="term" value="F:carbohydrate binding"/>
    <property type="evidence" value="ECO:0007669"/>
    <property type="project" value="UniProtKB-KW"/>
</dbReference>
<dbReference type="AlphaFoldDB" id="A0A392NPE8"/>
<evidence type="ECO:0000256" key="2">
    <source>
        <dbReference type="ARBA" id="ARBA00022679"/>
    </source>
</evidence>
<feature type="signal peptide" evidence="6">
    <location>
        <begin position="1"/>
        <end position="21"/>
    </location>
</feature>
<sequence>MFFFIFFFLFMYLQQIPNTRSNGDDLLHFEVGMSVKNSVFVKEDKGAKLKKKEVKLPLFSFVSVSAATNNFSDANKLGEGGFGPVYKA</sequence>
<keyword evidence="7" id="KW-0430">Lectin</keyword>